<evidence type="ECO:0000313" key="1">
    <source>
        <dbReference type="EMBL" id="AEW45824.1"/>
    </source>
</evidence>
<protein>
    <submittedName>
        <fullName evidence="1">Uncharacterized protein</fullName>
    </submittedName>
</protein>
<accession>H6N852</accession>
<sequence>MNTLIPKIVAGAFVLAGVGAILYETGNSNSEDLLSQDTSFVSQPKKRFPKKGDCNIFQAEFEREMDQVSNTAKGKFTKFKDEFWTEEEFIKELDSGNLMDKENLKHNIKNACQKSGKKAFVRWDLGRTGDTWKHTWVYDEHMNNENWLEKEGVDVPENLKPENWTD</sequence>
<dbReference type="EMBL" id="CP003199">
    <property type="protein sequence ID" value="AEW45824.1"/>
    <property type="molecule type" value="Genomic_DNA"/>
</dbReference>
<evidence type="ECO:0000313" key="2">
    <source>
        <dbReference type="Proteomes" id="UP000009135"/>
    </source>
</evidence>
<name>H6N852_MYCHN</name>
<keyword evidence="2" id="KW-1185">Reference proteome</keyword>
<dbReference type="KEGG" id="mhe:MHC_04840"/>
<dbReference type="AlphaFoldDB" id="H6N852"/>
<organism evidence="1 2">
    <name type="scientific">Mycoplasma haemocanis (strain Illinois)</name>
    <dbReference type="NCBI Taxonomy" id="1111676"/>
    <lineage>
        <taxon>Bacteria</taxon>
        <taxon>Bacillati</taxon>
        <taxon>Mycoplasmatota</taxon>
        <taxon>Mollicutes</taxon>
        <taxon>Mycoplasmataceae</taxon>
        <taxon>Mycoplasma</taxon>
    </lineage>
</organism>
<dbReference type="STRING" id="1111676.MHC_04840"/>
<reference evidence="1 2" key="1">
    <citation type="journal article" date="2012" name="J. Bacteriol.">
        <title>Complete genome sequence of Mycoplasma haemocanis strain Illinois.</title>
        <authorList>
            <person name="do Nascimento N.C."/>
            <person name="Guimaraes A.M."/>
            <person name="Santos A.P."/>
            <person name="Sanmiguel P.J."/>
            <person name="Messick J.B."/>
        </authorList>
    </citation>
    <scope>NUCLEOTIDE SEQUENCE [LARGE SCALE GENOMIC DNA]</scope>
    <source>
        <strain evidence="1 2">Illinois</strain>
    </source>
</reference>
<dbReference type="Proteomes" id="UP000009135">
    <property type="component" value="Chromosome"/>
</dbReference>
<proteinExistence type="predicted"/>
<dbReference type="HOGENOM" id="CLU_111546_2_1_14"/>
<gene>
    <name evidence="1" type="ordered locus">MHC_04840</name>
</gene>